<protein>
    <submittedName>
        <fullName evidence="1">Uncharacterized protein</fullName>
    </submittedName>
</protein>
<evidence type="ECO:0000313" key="1">
    <source>
        <dbReference type="EMBL" id="ETN80557.1"/>
    </source>
</evidence>
<evidence type="ECO:0000313" key="2">
    <source>
        <dbReference type="Proteomes" id="UP000053676"/>
    </source>
</evidence>
<keyword evidence="2" id="KW-1185">Reference proteome</keyword>
<accession>W2THR0</accession>
<organism evidence="1 2">
    <name type="scientific">Necator americanus</name>
    <name type="common">Human hookworm</name>
    <dbReference type="NCBI Taxonomy" id="51031"/>
    <lineage>
        <taxon>Eukaryota</taxon>
        <taxon>Metazoa</taxon>
        <taxon>Ecdysozoa</taxon>
        <taxon>Nematoda</taxon>
        <taxon>Chromadorea</taxon>
        <taxon>Rhabditida</taxon>
        <taxon>Rhabditina</taxon>
        <taxon>Rhabditomorpha</taxon>
        <taxon>Strongyloidea</taxon>
        <taxon>Ancylostomatidae</taxon>
        <taxon>Bunostominae</taxon>
        <taxon>Necator</taxon>
    </lineage>
</organism>
<dbReference type="EMBL" id="KI659041">
    <property type="protein sequence ID" value="ETN80557.1"/>
    <property type="molecule type" value="Genomic_DNA"/>
</dbReference>
<reference evidence="2" key="1">
    <citation type="journal article" date="2014" name="Nat. Genet.">
        <title>Genome of the human hookworm Necator americanus.</title>
        <authorList>
            <person name="Tang Y.T."/>
            <person name="Gao X."/>
            <person name="Rosa B.A."/>
            <person name="Abubucker S."/>
            <person name="Hallsworth-Pepin K."/>
            <person name="Martin J."/>
            <person name="Tyagi R."/>
            <person name="Heizer E."/>
            <person name="Zhang X."/>
            <person name="Bhonagiri-Palsikar V."/>
            <person name="Minx P."/>
            <person name="Warren W.C."/>
            <person name="Wang Q."/>
            <person name="Zhan B."/>
            <person name="Hotez P.J."/>
            <person name="Sternberg P.W."/>
            <person name="Dougall A."/>
            <person name="Gaze S.T."/>
            <person name="Mulvenna J."/>
            <person name="Sotillo J."/>
            <person name="Ranganathan S."/>
            <person name="Rabelo E.M."/>
            <person name="Wilson R.K."/>
            <person name="Felgner P.L."/>
            <person name="Bethony J."/>
            <person name="Hawdon J.M."/>
            <person name="Gasser R.B."/>
            <person name="Loukas A."/>
            <person name="Mitreva M."/>
        </authorList>
    </citation>
    <scope>NUCLEOTIDE SEQUENCE [LARGE SCALE GENOMIC DNA]</scope>
</reference>
<sequence length="59" mass="6919">MYTLRRKQSLCKQVDRTTWICAPNVVVHLKQKKKAVKRIYRIAVGKPIESPSPRRPTML</sequence>
<name>W2THR0_NECAM</name>
<dbReference type="Proteomes" id="UP000053676">
    <property type="component" value="Unassembled WGS sequence"/>
</dbReference>
<dbReference type="KEGG" id="nai:NECAME_09077"/>
<dbReference type="AlphaFoldDB" id="W2THR0"/>
<gene>
    <name evidence="1" type="ORF">NECAME_09077</name>
</gene>
<proteinExistence type="predicted"/>